<evidence type="ECO:0000256" key="2">
    <source>
        <dbReference type="ARBA" id="ARBA00022821"/>
    </source>
</evidence>
<dbReference type="GO" id="GO:0043531">
    <property type="term" value="F:ADP binding"/>
    <property type="evidence" value="ECO:0007669"/>
    <property type="project" value="InterPro"/>
</dbReference>
<keyword evidence="1" id="KW-0547">Nucleotide-binding</keyword>
<dbReference type="PANTHER" id="PTHR33463:SF204">
    <property type="entry name" value="NB-ARC DOMAIN-CONTAINING PROTEIN"/>
    <property type="match status" value="1"/>
</dbReference>
<accession>A0A6A6LM75</accession>
<comment type="caution">
    <text evidence="3">The sequence shown here is derived from an EMBL/GenBank/DDBJ whole genome shotgun (WGS) entry which is preliminary data.</text>
</comment>
<dbReference type="GO" id="GO:0006952">
    <property type="term" value="P:defense response"/>
    <property type="evidence" value="ECO:0007669"/>
    <property type="project" value="UniProtKB-KW"/>
</dbReference>
<name>A0A6A6LM75_HEVBR</name>
<dbReference type="Gene3D" id="1.10.8.430">
    <property type="entry name" value="Helical domain of apoptotic protease-activating factors"/>
    <property type="match status" value="1"/>
</dbReference>
<keyword evidence="2" id="KW-0611">Plant defense</keyword>
<dbReference type="InterPro" id="IPR042197">
    <property type="entry name" value="Apaf_helical"/>
</dbReference>
<evidence type="ECO:0000313" key="4">
    <source>
        <dbReference type="Proteomes" id="UP000467840"/>
    </source>
</evidence>
<dbReference type="EMBL" id="JAAGAX010000010">
    <property type="protein sequence ID" value="KAF2301627.1"/>
    <property type="molecule type" value="Genomic_DNA"/>
</dbReference>
<organism evidence="3 4">
    <name type="scientific">Hevea brasiliensis</name>
    <name type="common">Para rubber tree</name>
    <name type="synonym">Siphonia brasiliensis</name>
    <dbReference type="NCBI Taxonomy" id="3981"/>
    <lineage>
        <taxon>Eukaryota</taxon>
        <taxon>Viridiplantae</taxon>
        <taxon>Streptophyta</taxon>
        <taxon>Embryophyta</taxon>
        <taxon>Tracheophyta</taxon>
        <taxon>Spermatophyta</taxon>
        <taxon>Magnoliopsida</taxon>
        <taxon>eudicotyledons</taxon>
        <taxon>Gunneridae</taxon>
        <taxon>Pentapetalae</taxon>
        <taxon>rosids</taxon>
        <taxon>fabids</taxon>
        <taxon>Malpighiales</taxon>
        <taxon>Euphorbiaceae</taxon>
        <taxon>Crotonoideae</taxon>
        <taxon>Micrandreae</taxon>
        <taxon>Hevea</taxon>
    </lineage>
</organism>
<dbReference type="SUPFAM" id="SSF52540">
    <property type="entry name" value="P-loop containing nucleoside triphosphate hydrolases"/>
    <property type="match status" value="1"/>
</dbReference>
<evidence type="ECO:0000256" key="1">
    <source>
        <dbReference type="ARBA" id="ARBA00022741"/>
    </source>
</evidence>
<evidence type="ECO:0000313" key="3">
    <source>
        <dbReference type="EMBL" id="KAF2301627.1"/>
    </source>
</evidence>
<dbReference type="GO" id="GO:0005524">
    <property type="term" value="F:ATP binding"/>
    <property type="evidence" value="ECO:0007669"/>
    <property type="project" value="UniProtKB-KW"/>
</dbReference>
<sequence>MDAEKMIKVKPLDWEEAWALFQKKVGDIDLDIVPLAQDIAKECRGLPIALITISRAMASRNTRKNGSMLWSANGGKVEIEAEEQWWKDVKWDDDSAKTTFLPRFVPYHGHYGF</sequence>
<dbReference type="AlphaFoldDB" id="A0A6A6LM75"/>
<dbReference type="Proteomes" id="UP000467840">
    <property type="component" value="Chromosome 4"/>
</dbReference>
<protein>
    <submittedName>
        <fullName evidence="3">Uncharacterized protein</fullName>
    </submittedName>
</protein>
<keyword evidence="4" id="KW-1185">Reference proteome</keyword>
<dbReference type="InterPro" id="IPR050905">
    <property type="entry name" value="Plant_NBS-LRR"/>
</dbReference>
<gene>
    <name evidence="3" type="ORF">GH714_028382</name>
</gene>
<dbReference type="PANTHER" id="PTHR33463">
    <property type="entry name" value="NB-ARC DOMAIN-CONTAINING PROTEIN-RELATED"/>
    <property type="match status" value="1"/>
</dbReference>
<reference evidence="3 4" key="1">
    <citation type="journal article" date="2020" name="Mol. Plant">
        <title>The Chromosome-Based Rubber Tree Genome Provides New Insights into Spurge Genome Evolution and Rubber Biosynthesis.</title>
        <authorList>
            <person name="Liu J."/>
            <person name="Shi C."/>
            <person name="Shi C.C."/>
            <person name="Li W."/>
            <person name="Zhang Q.J."/>
            <person name="Zhang Y."/>
            <person name="Li K."/>
            <person name="Lu H.F."/>
            <person name="Shi C."/>
            <person name="Zhu S.T."/>
            <person name="Xiao Z.Y."/>
            <person name="Nan H."/>
            <person name="Yue Y."/>
            <person name="Zhu X.G."/>
            <person name="Wu Y."/>
            <person name="Hong X.N."/>
            <person name="Fan G.Y."/>
            <person name="Tong Y."/>
            <person name="Zhang D."/>
            <person name="Mao C.L."/>
            <person name="Liu Y.L."/>
            <person name="Hao S.J."/>
            <person name="Liu W.Q."/>
            <person name="Lv M.Q."/>
            <person name="Zhang H.B."/>
            <person name="Liu Y."/>
            <person name="Hu-Tang G.R."/>
            <person name="Wang J.P."/>
            <person name="Wang J.H."/>
            <person name="Sun Y.H."/>
            <person name="Ni S.B."/>
            <person name="Chen W.B."/>
            <person name="Zhang X.C."/>
            <person name="Jiao Y.N."/>
            <person name="Eichler E.E."/>
            <person name="Li G.H."/>
            <person name="Liu X."/>
            <person name="Gao L.Z."/>
        </authorList>
    </citation>
    <scope>NUCLEOTIDE SEQUENCE [LARGE SCALE GENOMIC DNA]</scope>
    <source>
        <strain evidence="4">cv. GT1</strain>
        <tissue evidence="3">Leaf</tissue>
    </source>
</reference>
<proteinExistence type="predicted"/>
<dbReference type="InterPro" id="IPR027417">
    <property type="entry name" value="P-loop_NTPase"/>
</dbReference>